<dbReference type="OrthoDB" id="3791965at2759"/>
<dbReference type="Proteomes" id="UP000799764">
    <property type="component" value="Unassembled WGS sequence"/>
</dbReference>
<sequence>MPGIQSASEPMEGVAVDAGPKQHTFTEKEPLENANTNAENTPTEAADGYGFTPDFDFRSAAMKLKCDEDPDAVSSAIGIVLKELEEYKTKIAFFENLFGYRAEHLMAYQDHLLRHEDIRFYGQKRLQGRTLQKSMLRQNGHEPSLTELKGKFIVQNLPEDHYDFAVVLPMKAKGHVDRELSKFHAQNAQVVGESAGAATEDVATDPQKKVLADKKAPEKDKSHKILSQDQDQDQDHAGQRAIGEIPPTSQNAAADAAVAHKTPTEEDVTPAENKERKRKRAIVASEDEDDERNAKTSKLD</sequence>
<proteinExistence type="predicted"/>
<comment type="caution">
    <text evidence="2">The sequence shown here is derived from an EMBL/GenBank/DDBJ whole genome shotgun (WGS) entry which is preliminary data.</text>
</comment>
<organism evidence="2 3">
    <name type="scientific">Karstenula rhodostoma CBS 690.94</name>
    <dbReference type="NCBI Taxonomy" id="1392251"/>
    <lineage>
        <taxon>Eukaryota</taxon>
        <taxon>Fungi</taxon>
        <taxon>Dikarya</taxon>
        <taxon>Ascomycota</taxon>
        <taxon>Pezizomycotina</taxon>
        <taxon>Dothideomycetes</taxon>
        <taxon>Pleosporomycetidae</taxon>
        <taxon>Pleosporales</taxon>
        <taxon>Massarineae</taxon>
        <taxon>Didymosphaeriaceae</taxon>
        <taxon>Karstenula</taxon>
    </lineage>
</organism>
<feature type="region of interest" description="Disordered" evidence="1">
    <location>
        <begin position="194"/>
        <end position="300"/>
    </location>
</feature>
<evidence type="ECO:0000313" key="3">
    <source>
        <dbReference type="Proteomes" id="UP000799764"/>
    </source>
</evidence>
<feature type="region of interest" description="Disordered" evidence="1">
    <location>
        <begin position="1"/>
        <end position="20"/>
    </location>
</feature>
<keyword evidence="3" id="KW-1185">Reference proteome</keyword>
<feature type="compositionally biased region" description="Basic and acidic residues" evidence="1">
    <location>
        <begin position="206"/>
        <end position="223"/>
    </location>
</feature>
<feature type="compositionally biased region" description="Low complexity" evidence="1">
    <location>
        <begin position="32"/>
        <end position="46"/>
    </location>
</feature>
<dbReference type="AlphaFoldDB" id="A0A9P4UIH2"/>
<evidence type="ECO:0000313" key="2">
    <source>
        <dbReference type="EMBL" id="KAF2450638.1"/>
    </source>
</evidence>
<protein>
    <submittedName>
        <fullName evidence="2">Uncharacterized protein</fullName>
    </submittedName>
</protein>
<gene>
    <name evidence="2" type="ORF">P171DRAFT_503229</name>
</gene>
<accession>A0A9P4UIH2</accession>
<feature type="region of interest" description="Disordered" evidence="1">
    <location>
        <begin position="26"/>
        <end position="49"/>
    </location>
</feature>
<name>A0A9P4UIH2_9PLEO</name>
<reference evidence="2" key="1">
    <citation type="journal article" date="2020" name="Stud. Mycol.">
        <title>101 Dothideomycetes genomes: a test case for predicting lifestyles and emergence of pathogens.</title>
        <authorList>
            <person name="Haridas S."/>
            <person name="Albert R."/>
            <person name="Binder M."/>
            <person name="Bloem J."/>
            <person name="Labutti K."/>
            <person name="Salamov A."/>
            <person name="Andreopoulos B."/>
            <person name="Baker S."/>
            <person name="Barry K."/>
            <person name="Bills G."/>
            <person name="Bluhm B."/>
            <person name="Cannon C."/>
            <person name="Castanera R."/>
            <person name="Culley D."/>
            <person name="Daum C."/>
            <person name="Ezra D."/>
            <person name="Gonzalez J."/>
            <person name="Henrissat B."/>
            <person name="Kuo A."/>
            <person name="Liang C."/>
            <person name="Lipzen A."/>
            <person name="Lutzoni F."/>
            <person name="Magnuson J."/>
            <person name="Mondo S."/>
            <person name="Nolan M."/>
            <person name="Ohm R."/>
            <person name="Pangilinan J."/>
            <person name="Park H.-J."/>
            <person name="Ramirez L."/>
            <person name="Alfaro M."/>
            <person name="Sun H."/>
            <person name="Tritt A."/>
            <person name="Yoshinaga Y."/>
            <person name="Zwiers L.-H."/>
            <person name="Turgeon B."/>
            <person name="Goodwin S."/>
            <person name="Spatafora J."/>
            <person name="Crous P."/>
            <person name="Grigoriev I."/>
        </authorList>
    </citation>
    <scope>NUCLEOTIDE SEQUENCE</scope>
    <source>
        <strain evidence="2">CBS 690.94</strain>
    </source>
</reference>
<dbReference type="EMBL" id="MU001493">
    <property type="protein sequence ID" value="KAF2450638.1"/>
    <property type="molecule type" value="Genomic_DNA"/>
</dbReference>
<evidence type="ECO:0000256" key="1">
    <source>
        <dbReference type="SAM" id="MobiDB-lite"/>
    </source>
</evidence>